<gene>
    <name evidence="3" type="ORF">GCM10009727_09050</name>
</gene>
<dbReference type="EC" id="4.2.3.-" evidence="2"/>
<comment type="similarity">
    <text evidence="2">Belongs to the terpene synthase family.</text>
</comment>
<evidence type="ECO:0000256" key="2">
    <source>
        <dbReference type="RuleBase" id="RU366034"/>
    </source>
</evidence>
<dbReference type="SFLD" id="SFLDG01020">
    <property type="entry name" value="Terpene_Cyclase_Like_2"/>
    <property type="match status" value="1"/>
</dbReference>
<keyword evidence="2" id="KW-0460">Magnesium</keyword>
<dbReference type="Gene3D" id="1.10.600.10">
    <property type="entry name" value="Farnesyl Diphosphate Synthase"/>
    <property type="match status" value="1"/>
</dbReference>
<dbReference type="SFLD" id="SFLDS00005">
    <property type="entry name" value="Isoprenoid_Synthase_Type_I"/>
    <property type="match status" value="1"/>
</dbReference>
<accession>A0ABP5JU30</accession>
<dbReference type="RefSeq" id="WP_344261716.1">
    <property type="nucleotide sequence ID" value="NZ_BAAAMR010000004.1"/>
</dbReference>
<dbReference type="EMBL" id="BAAAMR010000004">
    <property type="protein sequence ID" value="GAA2122774.1"/>
    <property type="molecule type" value="Genomic_DNA"/>
</dbReference>
<evidence type="ECO:0000313" key="4">
    <source>
        <dbReference type="Proteomes" id="UP001501020"/>
    </source>
</evidence>
<dbReference type="Proteomes" id="UP001501020">
    <property type="component" value="Unassembled WGS sequence"/>
</dbReference>
<dbReference type="Pfam" id="PF19086">
    <property type="entry name" value="Terpene_syn_C_2"/>
    <property type="match status" value="1"/>
</dbReference>
<dbReference type="PANTHER" id="PTHR35201:SF4">
    <property type="entry name" value="BETA-PINACENE SYNTHASE-RELATED"/>
    <property type="match status" value="1"/>
</dbReference>
<evidence type="ECO:0000313" key="3">
    <source>
        <dbReference type="EMBL" id="GAA2122774.1"/>
    </source>
</evidence>
<evidence type="ECO:0000256" key="1">
    <source>
        <dbReference type="ARBA" id="ARBA00023239"/>
    </source>
</evidence>
<name>A0ABP5JU30_9ACTN</name>
<sequence>MTSTATTPELPPVYCPVEPAVHPRADAIERRAVEWVDRMPLYRDDRERRRVIGTNSAEFYARFAPFGPEHNVQMAAHWVYWGFAFDDARCDSGPLSARPDLFLAMAGPLQRALEAPYENLTEDPLVAALQDIGRSFHECATPVQVRRFCDAHRAWLFAVAWQIVNRVRGHMPDLAEYTAMRLHSAGGAPTLAMLEIATAAEVPAREMDSPAVRALTEMAVLVASWDNDLHSYRKECWEGHTDQNLVTVLAHHEGWTAEEAMVRGVGMRDRVLARFLRLREDVRPKASQELRQYLQCLGHAIRGNIDWALKVPRYNAVEVAGAPLQDPGWADGPSDASTDPLPIPGIAWWWDRVAG</sequence>
<proteinExistence type="inferred from homology"/>
<keyword evidence="2" id="KW-0479">Metal-binding</keyword>
<dbReference type="PANTHER" id="PTHR35201">
    <property type="entry name" value="TERPENE SYNTHASE"/>
    <property type="match status" value="1"/>
</dbReference>
<organism evidence="3 4">
    <name type="scientific">Actinomadura napierensis</name>
    <dbReference type="NCBI Taxonomy" id="267854"/>
    <lineage>
        <taxon>Bacteria</taxon>
        <taxon>Bacillati</taxon>
        <taxon>Actinomycetota</taxon>
        <taxon>Actinomycetes</taxon>
        <taxon>Streptosporangiales</taxon>
        <taxon>Thermomonosporaceae</taxon>
        <taxon>Actinomadura</taxon>
    </lineage>
</organism>
<dbReference type="InterPro" id="IPR034686">
    <property type="entry name" value="Terpene_cyclase-like_2"/>
</dbReference>
<dbReference type="SUPFAM" id="SSF48576">
    <property type="entry name" value="Terpenoid synthases"/>
    <property type="match status" value="1"/>
</dbReference>
<comment type="cofactor">
    <cofactor evidence="2">
        <name>Mg(2+)</name>
        <dbReference type="ChEBI" id="CHEBI:18420"/>
    </cofactor>
</comment>
<comment type="caution">
    <text evidence="3">The sequence shown here is derived from an EMBL/GenBank/DDBJ whole genome shotgun (WGS) entry which is preliminary data.</text>
</comment>
<keyword evidence="1 2" id="KW-0456">Lyase</keyword>
<protein>
    <recommendedName>
        <fullName evidence="2">Terpene synthase</fullName>
        <ecNumber evidence="2">4.2.3.-</ecNumber>
    </recommendedName>
</protein>
<reference evidence="4" key="1">
    <citation type="journal article" date="2019" name="Int. J. Syst. Evol. Microbiol.">
        <title>The Global Catalogue of Microorganisms (GCM) 10K type strain sequencing project: providing services to taxonomists for standard genome sequencing and annotation.</title>
        <authorList>
            <consortium name="The Broad Institute Genomics Platform"/>
            <consortium name="The Broad Institute Genome Sequencing Center for Infectious Disease"/>
            <person name="Wu L."/>
            <person name="Ma J."/>
        </authorList>
    </citation>
    <scope>NUCLEOTIDE SEQUENCE [LARGE SCALE GENOMIC DNA]</scope>
    <source>
        <strain evidence="4">JCM 13850</strain>
    </source>
</reference>
<keyword evidence="4" id="KW-1185">Reference proteome</keyword>
<dbReference type="InterPro" id="IPR008949">
    <property type="entry name" value="Isoprenoid_synthase_dom_sf"/>
</dbReference>